<evidence type="ECO:0000256" key="1">
    <source>
        <dbReference type="SAM" id="Phobius"/>
    </source>
</evidence>
<evidence type="ECO:0000313" key="4">
    <source>
        <dbReference type="Proteomes" id="UP000000939"/>
    </source>
</evidence>
<feature type="domain" description="J" evidence="2">
    <location>
        <begin position="102"/>
        <end position="156"/>
    </location>
</feature>
<keyword evidence="3" id="KW-0346">Stress response</keyword>
<dbReference type="Proteomes" id="UP000000939">
    <property type="component" value="Chromosome"/>
</dbReference>
<dbReference type="SMART" id="SM00271">
    <property type="entry name" value="DnaJ"/>
    <property type="match status" value="1"/>
</dbReference>
<dbReference type="STRING" id="572480.Arnit_1140"/>
<reference evidence="3 4" key="1">
    <citation type="journal article" date="2010" name="Stand. Genomic Sci.">
        <title>Complete genome sequence of Arcobacter nitrofigilis type strain (CI).</title>
        <authorList>
            <person name="Pati A."/>
            <person name="Gronow S."/>
            <person name="Lapidus A."/>
            <person name="Copeland A."/>
            <person name="Glavina Del Rio T."/>
            <person name="Nolan M."/>
            <person name="Lucas S."/>
            <person name="Tice H."/>
            <person name="Cheng J.F."/>
            <person name="Han C."/>
            <person name="Chertkov O."/>
            <person name="Bruce D."/>
            <person name="Tapia R."/>
            <person name="Goodwin L."/>
            <person name="Pitluck S."/>
            <person name="Liolios K."/>
            <person name="Ivanova N."/>
            <person name="Mavromatis K."/>
            <person name="Chen A."/>
            <person name="Palaniappan K."/>
            <person name="Land M."/>
            <person name="Hauser L."/>
            <person name="Chang Y.J."/>
            <person name="Jeffries C.D."/>
            <person name="Detter J.C."/>
            <person name="Rohde M."/>
            <person name="Goker M."/>
            <person name="Bristow J."/>
            <person name="Eisen J.A."/>
            <person name="Markowitz V."/>
            <person name="Hugenholtz P."/>
            <person name="Klenk H.P."/>
            <person name="Kyrpides N.C."/>
        </authorList>
    </citation>
    <scope>NUCLEOTIDE SEQUENCE [LARGE SCALE GENOMIC DNA]</scope>
    <source>
        <strain evidence="4">ATCC 33309 / DSM 7299 / CCUG 15893 / LMG 7604 / NCTC 12251 / CI</strain>
    </source>
</reference>
<dbReference type="EMBL" id="CP001999">
    <property type="protein sequence ID" value="ADG92801.1"/>
    <property type="molecule type" value="Genomic_DNA"/>
</dbReference>
<dbReference type="AlphaFoldDB" id="D5V3X3"/>
<dbReference type="OrthoDB" id="9779889at2"/>
<evidence type="ECO:0000313" key="3">
    <source>
        <dbReference type="EMBL" id="ADG92801.1"/>
    </source>
</evidence>
<proteinExistence type="predicted"/>
<dbReference type="HOGENOM" id="CLU_142066_0_0_7"/>
<accession>D5V3X3</accession>
<organism evidence="3 4">
    <name type="scientific">Arcobacter nitrofigilis (strain ATCC 33309 / DSM 7299 / CCUG 15893 / LMG 7604 / NCTC 12251 / CI)</name>
    <name type="common">Campylobacter nitrofigilis</name>
    <dbReference type="NCBI Taxonomy" id="572480"/>
    <lineage>
        <taxon>Bacteria</taxon>
        <taxon>Pseudomonadati</taxon>
        <taxon>Campylobacterota</taxon>
        <taxon>Epsilonproteobacteria</taxon>
        <taxon>Campylobacterales</taxon>
        <taxon>Arcobacteraceae</taxon>
        <taxon>Arcobacter</taxon>
    </lineage>
</organism>
<evidence type="ECO:0000259" key="2">
    <source>
        <dbReference type="PROSITE" id="PS50076"/>
    </source>
</evidence>
<sequence length="156" mass="18571">MGNIDYFFSRLIRFSILFFILYLIFTNFGTFLIAIAVVVLLIYFFIYKKIKSIKEQARTQGFEFHFNGRDFNRGANQGFKFNYEDFQSGNFKAQPSINEVQKAKDFFGFTSEPTREEIKKKYKELAKKYHPDINNNGDELMQELNHHKDVLLNIYK</sequence>
<keyword evidence="4" id="KW-1185">Reference proteome</keyword>
<dbReference type="PRINTS" id="PR00625">
    <property type="entry name" value="JDOMAIN"/>
</dbReference>
<dbReference type="Gene3D" id="1.10.287.110">
    <property type="entry name" value="DnaJ domain"/>
    <property type="match status" value="1"/>
</dbReference>
<keyword evidence="1" id="KW-1133">Transmembrane helix</keyword>
<keyword evidence="1" id="KW-0812">Transmembrane</keyword>
<dbReference type="InterPro" id="IPR036869">
    <property type="entry name" value="J_dom_sf"/>
</dbReference>
<dbReference type="KEGG" id="ant:Arnit_1140"/>
<protein>
    <submittedName>
        <fullName evidence="3">Heat shock protein DnaJ domain protein</fullName>
    </submittedName>
</protein>
<dbReference type="SUPFAM" id="SSF46565">
    <property type="entry name" value="Chaperone J-domain"/>
    <property type="match status" value="1"/>
</dbReference>
<dbReference type="PROSITE" id="PS50076">
    <property type="entry name" value="DNAJ_2"/>
    <property type="match status" value="1"/>
</dbReference>
<dbReference type="eggNOG" id="COG2214">
    <property type="taxonomic scope" value="Bacteria"/>
</dbReference>
<name>D5V3X3_ARCNC</name>
<keyword evidence="1" id="KW-0472">Membrane</keyword>
<dbReference type="InterPro" id="IPR001623">
    <property type="entry name" value="DnaJ_domain"/>
</dbReference>
<feature type="transmembrane region" description="Helical" evidence="1">
    <location>
        <begin position="31"/>
        <end position="47"/>
    </location>
</feature>
<dbReference type="RefSeq" id="WP_013134946.1">
    <property type="nucleotide sequence ID" value="NC_014166.1"/>
</dbReference>
<dbReference type="Pfam" id="PF00226">
    <property type="entry name" value="DnaJ"/>
    <property type="match status" value="1"/>
</dbReference>
<gene>
    <name evidence="3" type="ordered locus">Arnit_1140</name>
</gene>